<reference evidence="4" key="1">
    <citation type="submission" date="2013-06" db="EMBL/GenBank/DDBJ databases">
        <title>Bracovirus Evolution: Comparative Genomics of Multiple Viral and Proviral Genomes.</title>
        <authorList>
            <person name="Desjardins C.A."/>
            <person name="Gundersen-Rindal D.E."/>
            <person name="Hostetler J.B."/>
            <person name="Tallon L.J."/>
            <person name="Utterback T.R."/>
            <person name="Fuester R.W."/>
            <person name="Schatz M.C."/>
            <person name="Pedroni M.J."/>
            <person name="Fadrosh D.W."/>
            <person name="Haas B.J."/>
            <person name="Toms B.S."/>
            <person name="Chen D."/>
            <person name="Nene V."/>
        </authorList>
    </citation>
    <scope>NUCLEOTIDE SEQUENCE</scope>
</reference>
<evidence type="ECO:0000259" key="3">
    <source>
        <dbReference type="PROSITE" id="PS50056"/>
    </source>
</evidence>
<dbReference type="PANTHER" id="PTHR19134">
    <property type="entry name" value="RECEPTOR-TYPE TYROSINE-PROTEIN PHOSPHATASE"/>
    <property type="match status" value="1"/>
</dbReference>
<dbReference type="CDD" id="cd00047">
    <property type="entry name" value="PTPc"/>
    <property type="match status" value="1"/>
</dbReference>
<comment type="similarity">
    <text evidence="1">Belongs to the protein-tyrosine phosphatase family.</text>
</comment>
<dbReference type="GO" id="GO:0004725">
    <property type="term" value="F:protein tyrosine phosphatase activity"/>
    <property type="evidence" value="ECO:0007669"/>
    <property type="project" value="InterPro"/>
</dbReference>
<dbReference type="InterPro" id="IPR050348">
    <property type="entry name" value="Protein-Tyr_Phosphatase"/>
</dbReference>
<dbReference type="SMART" id="SM00404">
    <property type="entry name" value="PTPc_motif"/>
    <property type="match status" value="1"/>
</dbReference>
<accession>R9XLG9</accession>
<dbReference type="PROSITE" id="PS50056">
    <property type="entry name" value="TYR_PHOSPHATASE_2"/>
    <property type="match status" value="1"/>
</dbReference>
<feature type="domain" description="Tyrosine specific protein phosphatases" evidence="3">
    <location>
        <begin position="197"/>
        <end position="276"/>
    </location>
</feature>
<dbReference type="InterPro" id="IPR003595">
    <property type="entry name" value="Tyr_Pase_cat"/>
</dbReference>
<dbReference type="InterPro" id="IPR000387">
    <property type="entry name" value="Tyr_Pase_dom"/>
</dbReference>
<feature type="domain" description="Tyrosine-protein phosphatase" evidence="2">
    <location>
        <begin position="27"/>
        <end position="285"/>
    </location>
</feature>
<dbReference type="PROSITE" id="PS50055">
    <property type="entry name" value="TYR_PHOSPHATASE_PTP"/>
    <property type="match status" value="1"/>
</dbReference>
<dbReference type="EMBL" id="EF710639">
    <property type="protein sequence ID" value="AGO14408.1"/>
    <property type="molecule type" value="Genomic_DNA"/>
</dbReference>
<name>R9XLG9_9VIRU</name>
<evidence type="ECO:0000313" key="4">
    <source>
        <dbReference type="EMBL" id="AGO14408.1"/>
    </source>
</evidence>
<dbReference type="Pfam" id="PF00102">
    <property type="entry name" value="Y_phosphatase"/>
    <property type="match status" value="1"/>
</dbReference>
<organism evidence="4">
    <name type="scientific">Cotesia sesamiae Mombasa bracovirus</name>
    <dbReference type="NCBI Taxonomy" id="452649"/>
    <lineage>
        <taxon>Viruses</taxon>
        <taxon>Viruses incertae sedis</taxon>
        <taxon>Polydnaviriformidae</taxon>
        <taxon>Bracoviriform</taxon>
        <taxon>Cotesia sesamiae bracovirus</taxon>
    </lineage>
</organism>
<gene>
    <name evidence="4" type="primary">ptp-Z</name>
    <name evidence="4" type="ORF">CsmBV17.3</name>
</gene>
<dbReference type="SMART" id="SM00194">
    <property type="entry name" value="PTPc"/>
    <property type="match status" value="1"/>
</dbReference>
<dbReference type="SUPFAM" id="SSF52799">
    <property type="entry name" value="(Phosphotyrosine protein) phosphatases II"/>
    <property type="match status" value="1"/>
</dbReference>
<dbReference type="PANTHER" id="PTHR19134:SF449">
    <property type="entry name" value="TYROSINE-PROTEIN PHOSPHATASE 1"/>
    <property type="match status" value="1"/>
</dbReference>
<protein>
    <submittedName>
        <fullName evidence="4">PTP-Z</fullName>
    </submittedName>
</protein>
<dbReference type="InterPro" id="IPR000242">
    <property type="entry name" value="PTP_cat"/>
</dbReference>
<sequence>MATNYVADINGSDFLSFINKPDSLPRIIAEYHAIVPKHEEEEDSASAQNAKKCKKERGMHLTRYLNHLIKLRNDGTVLDASFVDGYDFERKYICIKSLQENDCDKFWQTVSNYKVQIIVLMSRLSDKKCYQYWPPKKGCVIVSDQFRIKTLEISITPHFNLTLLSLTDKFGREQKISHYQYTACPRDNFSHNPNAFIDFYYGIKDMYLQLERQTAEKKIPPIIVQCLDGIGSSAVFCVFDICAAQFDKTETLSLPSVLSKVHRQDNGFTIYLDNYILCYQFLGEYVKKKMFPLSLSNFDITRL</sequence>
<dbReference type="InterPro" id="IPR029021">
    <property type="entry name" value="Prot-tyrosine_phosphatase-like"/>
</dbReference>
<proteinExistence type="inferred from homology"/>
<dbReference type="Gene3D" id="3.90.190.10">
    <property type="entry name" value="Protein tyrosine phosphatase superfamily"/>
    <property type="match status" value="1"/>
</dbReference>
<evidence type="ECO:0000259" key="2">
    <source>
        <dbReference type="PROSITE" id="PS50055"/>
    </source>
</evidence>
<evidence type="ECO:0000256" key="1">
    <source>
        <dbReference type="ARBA" id="ARBA00009580"/>
    </source>
</evidence>